<dbReference type="InterPro" id="IPR001307">
    <property type="entry name" value="Thiosulphate_STrfase_CS"/>
</dbReference>
<organism evidence="3">
    <name type="scientific">marine sediment metagenome</name>
    <dbReference type="NCBI Taxonomy" id="412755"/>
    <lineage>
        <taxon>unclassified sequences</taxon>
        <taxon>metagenomes</taxon>
        <taxon>ecological metagenomes</taxon>
    </lineage>
</organism>
<feature type="domain" description="Rhodanese" evidence="2">
    <location>
        <begin position="268"/>
        <end position="359"/>
    </location>
</feature>
<dbReference type="GO" id="GO:0004792">
    <property type="term" value="F:thiosulfate-cyanide sulfurtransferase activity"/>
    <property type="evidence" value="ECO:0007669"/>
    <property type="project" value="InterPro"/>
</dbReference>
<dbReference type="PANTHER" id="PTHR43084:SF1">
    <property type="entry name" value="PERSULFIDE DIOXYGENASE ETHE1, MITOCHONDRIAL"/>
    <property type="match status" value="1"/>
</dbReference>
<dbReference type="SMART" id="SM00450">
    <property type="entry name" value="RHOD"/>
    <property type="match status" value="2"/>
</dbReference>
<dbReference type="InterPro" id="IPR051682">
    <property type="entry name" value="Mito_Persulfide_Diox"/>
</dbReference>
<sequence>MLVFERVYTEGLAQLSYVVGDSKAAIAAVIDPRRDIDIYLNMARAHGLRIAYVIETHIHADFVSGAQALAEQTGAELIGGRSDAYDFKLRQVEGEEILQLGQVRLQVMHSPGHTPEHISLLLFDNQQGDEPFALFTGDTLFNLDVGRPDLLGDGSEQKLAAQLFDTLMNRYVPLGERVEVYPCHGAGSACGKSIGDRQHSTLGNELLFNPALRETRSEEEFVDWLLKGMPEPPRHYARLKKVNARRAKMVGLPLPPPLSPQAFQNLAGEGDIQIVDIRSILAFGGGHVPGAINIALRNEFINWAGWMLSAERPILLVGESADDIHQAVTQLYRIGLDDIRGYLRNGMTDWQNAALPLASVGEWTVHELDRRRNDSDVLVLDVRSPAEFKGGHVPGAQHAYVAHLDSSLSELDSDKTIATYCGSGYRASIAASILKRSGFEKVVNVPGSWAAWKAADLPVE</sequence>
<dbReference type="Gene3D" id="3.40.250.10">
    <property type="entry name" value="Rhodanese-like domain"/>
    <property type="match status" value="2"/>
</dbReference>
<comment type="caution">
    <text evidence="3">The sequence shown here is derived from an EMBL/GenBank/DDBJ whole genome shotgun (WGS) entry which is preliminary data.</text>
</comment>
<keyword evidence="1" id="KW-0479">Metal-binding</keyword>
<dbReference type="GO" id="GO:0050313">
    <property type="term" value="F:sulfur dioxygenase activity"/>
    <property type="evidence" value="ECO:0007669"/>
    <property type="project" value="InterPro"/>
</dbReference>
<dbReference type="FunFam" id="3.60.15.10:FF:000030">
    <property type="entry name" value="Metallo-beta-lactamase family protein"/>
    <property type="match status" value="1"/>
</dbReference>
<evidence type="ECO:0000313" key="3">
    <source>
        <dbReference type="EMBL" id="KKN47936.1"/>
    </source>
</evidence>
<dbReference type="GO" id="GO:0070813">
    <property type="term" value="P:hydrogen sulfide metabolic process"/>
    <property type="evidence" value="ECO:0007669"/>
    <property type="project" value="TreeGrafter"/>
</dbReference>
<dbReference type="GO" id="GO:0006749">
    <property type="term" value="P:glutathione metabolic process"/>
    <property type="evidence" value="ECO:0007669"/>
    <property type="project" value="InterPro"/>
</dbReference>
<dbReference type="CDD" id="cd00158">
    <property type="entry name" value="RHOD"/>
    <property type="match status" value="2"/>
</dbReference>
<dbReference type="SUPFAM" id="SSF56281">
    <property type="entry name" value="Metallo-hydrolase/oxidoreductase"/>
    <property type="match status" value="1"/>
</dbReference>
<dbReference type="InterPro" id="IPR001279">
    <property type="entry name" value="Metallo-B-lactamas"/>
</dbReference>
<dbReference type="EMBL" id="LAZR01001249">
    <property type="protein sequence ID" value="KKN47936.1"/>
    <property type="molecule type" value="Genomic_DNA"/>
</dbReference>
<feature type="domain" description="Rhodanese" evidence="2">
    <location>
        <begin position="373"/>
        <end position="460"/>
    </location>
</feature>
<protein>
    <recommendedName>
        <fullName evidence="2">Rhodanese domain-containing protein</fullName>
    </recommendedName>
</protein>
<dbReference type="Pfam" id="PF00753">
    <property type="entry name" value="Lactamase_B"/>
    <property type="match status" value="1"/>
</dbReference>
<dbReference type="InterPro" id="IPR044528">
    <property type="entry name" value="POD-like_MBL-fold"/>
</dbReference>
<dbReference type="InterPro" id="IPR036866">
    <property type="entry name" value="RibonucZ/Hydroxyglut_hydro"/>
</dbReference>
<proteinExistence type="predicted"/>
<dbReference type="GO" id="GO:0046872">
    <property type="term" value="F:metal ion binding"/>
    <property type="evidence" value="ECO:0007669"/>
    <property type="project" value="UniProtKB-KW"/>
</dbReference>
<dbReference type="CDD" id="cd07724">
    <property type="entry name" value="POD-like_MBL-fold"/>
    <property type="match status" value="1"/>
</dbReference>
<dbReference type="Pfam" id="PF00581">
    <property type="entry name" value="Rhodanese"/>
    <property type="match status" value="2"/>
</dbReference>
<dbReference type="SMART" id="SM00849">
    <property type="entry name" value="Lactamase_B"/>
    <property type="match status" value="1"/>
</dbReference>
<dbReference type="InterPro" id="IPR036873">
    <property type="entry name" value="Rhodanese-like_dom_sf"/>
</dbReference>
<dbReference type="InterPro" id="IPR001763">
    <property type="entry name" value="Rhodanese-like_dom"/>
</dbReference>
<dbReference type="PROSITE" id="PS00380">
    <property type="entry name" value="RHODANESE_1"/>
    <property type="match status" value="1"/>
</dbReference>
<reference evidence="3" key="1">
    <citation type="journal article" date="2015" name="Nature">
        <title>Complex archaea that bridge the gap between prokaryotes and eukaryotes.</title>
        <authorList>
            <person name="Spang A."/>
            <person name="Saw J.H."/>
            <person name="Jorgensen S.L."/>
            <person name="Zaremba-Niedzwiedzka K."/>
            <person name="Martijn J."/>
            <person name="Lind A.E."/>
            <person name="van Eijk R."/>
            <person name="Schleper C."/>
            <person name="Guy L."/>
            <person name="Ettema T.J."/>
        </authorList>
    </citation>
    <scope>NUCLEOTIDE SEQUENCE</scope>
</reference>
<dbReference type="PANTHER" id="PTHR43084">
    <property type="entry name" value="PERSULFIDE DIOXYGENASE ETHE1"/>
    <property type="match status" value="1"/>
</dbReference>
<gene>
    <name evidence="3" type="ORF">LCGC14_0657890</name>
</gene>
<evidence type="ECO:0000256" key="1">
    <source>
        <dbReference type="ARBA" id="ARBA00022723"/>
    </source>
</evidence>
<dbReference type="PROSITE" id="PS50206">
    <property type="entry name" value="RHODANESE_3"/>
    <property type="match status" value="2"/>
</dbReference>
<name>A0A0F9TG51_9ZZZZ</name>
<dbReference type="AlphaFoldDB" id="A0A0F9TG51"/>
<dbReference type="FunFam" id="3.40.250.10:FF:000049">
    <property type="entry name" value="Phage shock protein E"/>
    <property type="match status" value="1"/>
</dbReference>
<evidence type="ECO:0000259" key="2">
    <source>
        <dbReference type="PROSITE" id="PS50206"/>
    </source>
</evidence>
<dbReference type="Gene3D" id="3.60.15.10">
    <property type="entry name" value="Ribonuclease Z/Hydroxyacylglutathione hydrolase-like"/>
    <property type="match status" value="1"/>
</dbReference>
<accession>A0A0F9TG51</accession>
<dbReference type="SUPFAM" id="SSF52821">
    <property type="entry name" value="Rhodanese/Cell cycle control phosphatase"/>
    <property type="match status" value="2"/>
</dbReference>